<organism evidence="5 6">
    <name type="scientific">Pseudoxanthomonas japonensis</name>
    <dbReference type="NCBI Taxonomy" id="69284"/>
    <lineage>
        <taxon>Bacteria</taxon>
        <taxon>Pseudomonadati</taxon>
        <taxon>Pseudomonadota</taxon>
        <taxon>Gammaproteobacteria</taxon>
        <taxon>Lysobacterales</taxon>
        <taxon>Lysobacteraceae</taxon>
        <taxon>Pseudoxanthomonas</taxon>
    </lineage>
</organism>
<comment type="caution">
    <text evidence="5">The sequence shown here is derived from an EMBL/GenBank/DDBJ whole genome shotgun (WGS) entry which is preliminary data.</text>
</comment>
<evidence type="ECO:0008006" key="7">
    <source>
        <dbReference type="Google" id="ProtNLM"/>
    </source>
</evidence>
<sequence length="406" mass="43955">MSHGRWPSARCASMNSRTNRKAPTMRDHPRTTRAQALQEASDWLIRLGDHDLQDSDIDAWNAWMEASPLHAQAFEDVHLLWDAAAGVDPGQVIAAQQARAADDAATDRAAMSPPAITHASFQPRSTTSPVLRTATRTRPRRWIALAASVAMLAVLVGALTFNRPTAPTDLRLAAEIGTPRNVDLPDGSRIDLDAGSEVVVQFSSQRRQVELVRGQAYFAVARDPARPFEVRADGALAQALGTHFSVAKRNEGIRVIVSEGRVQVSDLRAHGDGIANHVVQLAANQSATLREGGPLDGPVELDAASTLAWLQGKVTYRSETLGNVVADLNRYSRRPIILEDATLAQMRVTGRWSTGDLDVWLDSVAQALSLSVVRRQDEILLVSTVPSTRLHDGTSTAPPGASPVRR</sequence>
<evidence type="ECO:0000313" key="5">
    <source>
        <dbReference type="EMBL" id="KAF1724472.1"/>
    </source>
</evidence>
<dbReference type="InterPro" id="IPR032623">
    <property type="entry name" value="FecR_N"/>
</dbReference>
<evidence type="ECO:0000256" key="2">
    <source>
        <dbReference type="SAM" id="Phobius"/>
    </source>
</evidence>
<feature type="transmembrane region" description="Helical" evidence="2">
    <location>
        <begin position="142"/>
        <end position="161"/>
    </location>
</feature>
<keyword evidence="2" id="KW-1133">Transmembrane helix</keyword>
<dbReference type="Pfam" id="PF04773">
    <property type="entry name" value="FecR"/>
    <property type="match status" value="1"/>
</dbReference>
<evidence type="ECO:0000259" key="4">
    <source>
        <dbReference type="Pfam" id="PF16220"/>
    </source>
</evidence>
<evidence type="ECO:0000259" key="3">
    <source>
        <dbReference type="Pfam" id="PF04773"/>
    </source>
</evidence>
<keyword evidence="2" id="KW-0812">Transmembrane</keyword>
<keyword evidence="2" id="KW-0472">Membrane</keyword>
<accession>A0ABQ6ZFU0</accession>
<keyword evidence="6" id="KW-1185">Reference proteome</keyword>
<feature type="region of interest" description="Disordered" evidence="1">
    <location>
        <begin position="1"/>
        <end position="31"/>
    </location>
</feature>
<proteinExistence type="predicted"/>
<dbReference type="Pfam" id="PF16220">
    <property type="entry name" value="DUF4880"/>
    <property type="match status" value="1"/>
</dbReference>
<dbReference type="Gene3D" id="2.60.120.1440">
    <property type="match status" value="1"/>
</dbReference>
<dbReference type="PANTHER" id="PTHR30273">
    <property type="entry name" value="PERIPLASMIC SIGNAL SENSOR AND SIGMA FACTOR ACTIVATOR FECR-RELATED"/>
    <property type="match status" value="1"/>
</dbReference>
<dbReference type="Gene3D" id="3.55.50.30">
    <property type="match status" value="1"/>
</dbReference>
<dbReference type="PANTHER" id="PTHR30273:SF2">
    <property type="entry name" value="PROTEIN FECR"/>
    <property type="match status" value="1"/>
</dbReference>
<name>A0ABQ6ZFU0_9GAMM</name>
<gene>
    <name evidence="5" type="ORF">CSC78_12435</name>
</gene>
<dbReference type="InterPro" id="IPR006860">
    <property type="entry name" value="FecR"/>
</dbReference>
<dbReference type="InterPro" id="IPR012373">
    <property type="entry name" value="Ferrdict_sens_TM"/>
</dbReference>
<feature type="domain" description="FecR N-terminal" evidence="4">
    <location>
        <begin position="38"/>
        <end position="77"/>
    </location>
</feature>
<evidence type="ECO:0000256" key="1">
    <source>
        <dbReference type="SAM" id="MobiDB-lite"/>
    </source>
</evidence>
<protein>
    <recommendedName>
        <fullName evidence="7">FecR family protein</fullName>
    </recommendedName>
</protein>
<feature type="domain" description="FecR protein" evidence="3">
    <location>
        <begin position="179"/>
        <end position="263"/>
    </location>
</feature>
<evidence type="ECO:0000313" key="6">
    <source>
        <dbReference type="Proteomes" id="UP000781710"/>
    </source>
</evidence>
<dbReference type="Proteomes" id="UP000781710">
    <property type="component" value="Unassembled WGS sequence"/>
</dbReference>
<dbReference type="EMBL" id="PDWW01000017">
    <property type="protein sequence ID" value="KAF1724472.1"/>
    <property type="molecule type" value="Genomic_DNA"/>
</dbReference>
<reference evidence="5 6" key="1">
    <citation type="submission" date="2017-10" db="EMBL/GenBank/DDBJ databases">
        <title>Whole genome sequencing of members of genus Pseudoxanthomonas.</title>
        <authorList>
            <person name="Kumar S."/>
            <person name="Bansal K."/>
            <person name="Kaur A."/>
            <person name="Patil P."/>
            <person name="Sharma S."/>
            <person name="Patil P.B."/>
        </authorList>
    </citation>
    <scope>NUCLEOTIDE SEQUENCE [LARGE SCALE GENOMIC DNA]</scope>
    <source>
        <strain evidence="5 6">DSM 17109</strain>
    </source>
</reference>